<keyword evidence="1" id="KW-0472">Membrane</keyword>
<feature type="transmembrane region" description="Helical" evidence="1">
    <location>
        <begin position="49"/>
        <end position="70"/>
    </location>
</feature>
<evidence type="ECO:0000313" key="3">
    <source>
        <dbReference type="Proteomes" id="UP000094165"/>
    </source>
</evidence>
<dbReference type="RefSeq" id="WP_017051974.1">
    <property type="nucleotide sequence ID" value="NZ_AJYW02000031.1"/>
</dbReference>
<dbReference type="NCBIfam" id="TIGR02112">
    <property type="entry name" value="cyd_oper_ybgE"/>
    <property type="match status" value="1"/>
</dbReference>
<sequence>MSNLTEQVTRLHAPMNKTVLRALALILGFMHVGLVMWDPDTYGQSIGGFNAIISPLLIWAICSSMIFGIGFKPRAWYWQLLFSPYFSLSILLYLTMIRLAS</sequence>
<proteinExistence type="predicted"/>
<accession>A0A1E5D614</accession>
<organism evidence="2 3">
    <name type="scientific">Vibrio genomosp. F6 str. FF-238</name>
    <dbReference type="NCBI Taxonomy" id="1191298"/>
    <lineage>
        <taxon>Bacteria</taxon>
        <taxon>Pseudomonadati</taxon>
        <taxon>Pseudomonadota</taxon>
        <taxon>Gammaproteobacteria</taxon>
        <taxon>Vibrionales</taxon>
        <taxon>Vibrionaceae</taxon>
        <taxon>Vibrio</taxon>
    </lineage>
</organism>
<feature type="transmembrane region" description="Helical" evidence="1">
    <location>
        <begin position="20"/>
        <end position="37"/>
    </location>
</feature>
<reference evidence="2 3" key="1">
    <citation type="journal article" date="2012" name="Science">
        <title>Ecological populations of bacteria act as socially cohesive units of antibiotic production and resistance.</title>
        <authorList>
            <person name="Cordero O.X."/>
            <person name="Wildschutte H."/>
            <person name="Kirkup B."/>
            <person name="Proehl S."/>
            <person name="Ngo L."/>
            <person name="Hussain F."/>
            <person name="Le Roux F."/>
            <person name="Mincer T."/>
            <person name="Polz M.F."/>
        </authorList>
    </citation>
    <scope>NUCLEOTIDE SEQUENCE [LARGE SCALE GENOMIC DNA]</scope>
    <source>
        <strain evidence="2 3">FF-238</strain>
    </source>
</reference>
<protein>
    <submittedName>
        <fullName evidence="2">Cyd operon protein YbgE</fullName>
    </submittedName>
</protein>
<dbReference type="EMBL" id="AJYW02000031">
    <property type="protein sequence ID" value="OEE79045.1"/>
    <property type="molecule type" value="Genomic_DNA"/>
</dbReference>
<comment type="caution">
    <text evidence="2">The sequence shown here is derived from an EMBL/GenBank/DDBJ whole genome shotgun (WGS) entry which is preliminary data.</text>
</comment>
<dbReference type="AlphaFoldDB" id="A0A1E5D614"/>
<dbReference type="Proteomes" id="UP000094165">
    <property type="component" value="Unassembled WGS sequence"/>
</dbReference>
<gene>
    <name evidence="2" type="ORF">A130_02585</name>
</gene>
<keyword evidence="3" id="KW-1185">Reference proteome</keyword>
<dbReference type="InterPro" id="IPR011846">
    <property type="entry name" value="Cyd_oper_YbgE"/>
</dbReference>
<keyword evidence="1" id="KW-0812">Transmembrane</keyword>
<keyword evidence="1" id="KW-1133">Transmembrane helix</keyword>
<evidence type="ECO:0000313" key="2">
    <source>
        <dbReference type="EMBL" id="OEE79045.1"/>
    </source>
</evidence>
<evidence type="ECO:0000256" key="1">
    <source>
        <dbReference type="SAM" id="Phobius"/>
    </source>
</evidence>
<dbReference type="Pfam" id="PF09600">
    <property type="entry name" value="Cyd_oper_YbgE"/>
    <property type="match status" value="1"/>
</dbReference>
<feature type="transmembrane region" description="Helical" evidence="1">
    <location>
        <begin position="76"/>
        <end position="96"/>
    </location>
</feature>
<name>A0A1E5D614_9VIBR</name>